<sequence>LYHQSKKRGLDNFSFTGASQITSFNGDVLSSAPIDKIHADFVEIEVKKARDKKINEFNDIIADRRIKYYHK</sequence>
<proteinExistence type="predicted"/>
<protein>
    <recommendedName>
        <fullName evidence="2">CN hydrolase domain-containing protein</fullName>
    </recommendedName>
</protein>
<accession>X1FWG4</accession>
<feature type="non-terminal residue" evidence="1">
    <location>
        <position position="1"/>
    </location>
</feature>
<dbReference type="EMBL" id="BARU01003577">
    <property type="protein sequence ID" value="GAH25113.1"/>
    <property type="molecule type" value="Genomic_DNA"/>
</dbReference>
<reference evidence="1" key="1">
    <citation type="journal article" date="2014" name="Front. Microbiol.">
        <title>High frequency of phylogenetically diverse reductive dehalogenase-homologous genes in deep subseafloor sedimentary metagenomes.</title>
        <authorList>
            <person name="Kawai M."/>
            <person name="Futagami T."/>
            <person name="Toyoda A."/>
            <person name="Takaki Y."/>
            <person name="Nishi S."/>
            <person name="Hori S."/>
            <person name="Arai W."/>
            <person name="Tsubouchi T."/>
            <person name="Morono Y."/>
            <person name="Uchiyama I."/>
            <person name="Ito T."/>
            <person name="Fujiyama A."/>
            <person name="Inagaki F."/>
            <person name="Takami H."/>
        </authorList>
    </citation>
    <scope>NUCLEOTIDE SEQUENCE</scope>
    <source>
        <strain evidence="1">Expedition CK06-06</strain>
    </source>
</reference>
<organism evidence="1">
    <name type="scientific">marine sediment metagenome</name>
    <dbReference type="NCBI Taxonomy" id="412755"/>
    <lineage>
        <taxon>unclassified sequences</taxon>
        <taxon>metagenomes</taxon>
        <taxon>ecological metagenomes</taxon>
    </lineage>
</organism>
<evidence type="ECO:0008006" key="2">
    <source>
        <dbReference type="Google" id="ProtNLM"/>
    </source>
</evidence>
<dbReference type="AlphaFoldDB" id="X1FWG4"/>
<evidence type="ECO:0000313" key="1">
    <source>
        <dbReference type="EMBL" id="GAH25113.1"/>
    </source>
</evidence>
<gene>
    <name evidence="1" type="ORF">S03H2_07659</name>
</gene>
<name>X1FWG4_9ZZZZ</name>
<comment type="caution">
    <text evidence="1">The sequence shown here is derived from an EMBL/GenBank/DDBJ whole genome shotgun (WGS) entry which is preliminary data.</text>
</comment>